<gene>
    <name evidence="2" type="ORF">M408DRAFT_182344</name>
</gene>
<dbReference type="EMBL" id="KN824305">
    <property type="protein sequence ID" value="KIM26622.1"/>
    <property type="molecule type" value="Genomic_DNA"/>
</dbReference>
<dbReference type="AlphaFoldDB" id="A0A0C2XBX4"/>
<evidence type="ECO:0000313" key="2">
    <source>
        <dbReference type="EMBL" id="KIM26622.1"/>
    </source>
</evidence>
<dbReference type="SUPFAM" id="SSF81383">
    <property type="entry name" value="F-box domain"/>
    <property type="match status" value="1"/>
</dbReference>
<feature type="domain" description="F-box" evidence="1">
    <location>
        <begin position="4"/>
        <end position="54"/>
    </location>
</feature>
<dbReference type="InterPro" id="IPR001810">
    <property type="entry name" value="F-box_dom"/>
</dbReference>
<dbReference type="OrthoDB" id="2269034at2759"/>
<keyword evidence="3" id="KW-1185">Reference proteome</keyword>
<protein>
    <recommendedName>
        <fullName evidence="1">F-box domain-containing protein</fullName>
    </recommendedName>
</protein>
<dbReference type="InterPro" id="IPR036047">
    <property type="entry name" value="F-box-like_dom_sf"/>
</dbReference>
<dbReference type="PROSITE" id="PS50181">
    <property type="entry name" value="FBOX"/>
    <property type="match status" value="1"/>
</dbReference>
<name>A0A0C2XBX4_SERVB</name>
<dbReference type="Proteomes" id="UP000054097">
    <property type="component" value="Unassembled WGS sequence"/>
</dbReference>
<reference evidence="3" key="2">
    <citation type="submission" date="2015-01" db="EMBL/GenBank/DDBJ databases">
        <title>Evolutionary Origins and Diversification of the Mycorrhizal Mutualists.</title>
        <authorList>
            <consortium name="DOE Joint Genome Institute"/>
            <consortium name="Mycorrhizal Genomics Consortium"/>
            <person name="Kohler A."/>
            <person name="Kuo A."/>
            <person name="Nagy L.G."/>
            <person name="Floudas D."/>
            <person name="Copeland A."/>
            <person name="Barry K.W."/>
            <person name="Cichocki N."/>
            <person name="Veneault-Fourrey C."/>
            <person name="LaButti K."/>
            <person name="Lindquist E.A."/>
            <person name="Lipzen A."/>
            <person name="Lundell T."/>
            <person name="Morin E."/>
            <person name="Murat C."/>
            <person name="Riley R."/>
            <person name="Ohm R."/>
            <person name="Sun H."/>
            <person name="Tunlid A."/>
            <person name="Henrissat B."/>
            <person name="Grigoriev I.V."/>
            <person name="Hibbett D.S."/>
            <person name="Martin F."/>
        </authorList>
    </citation>
    <scope>NUCLEOTIDE SEQUENCE [LARGE SCALE GENOMIC DNA]</scope>
    <source>
        <strain evidence="3">MAFF 305830</strain>
    </source>
</reference>
<sequence length="492" mass="56759">MDQPSSINSLPQELLEYIFDLHVNFNLRSRYPLLQMCRQWYQTTTSCPNLWRSIALCSSVSLLPPETVLCKNLKSLSTVIKRTGSSSFELYLGDTFAGLEIEDVQRFVDSVDGSWLSQCRSLTVGAQNMQDPLKGLGSLFFSGNLSSLEMFEIRHHGRHFPWKHILHTIMEKINSSSLGLKELRIRVMGLILDAGTGWITRNIYRWPNVLRRINRVLLRDTCEPIPWSSFVNLEHIEVWCDQESHPLIKLDIPPVKYLTIKVTHNPNHLIPQNVWSQLTHLTLKNTIDEFGPFTLDLPSLISLRLIVCGIDLRHIRAPKLEELTWTVDTMDDVGPFYNELEQDAPFTPRVVHIDIQTTEEPFDLFDIFAQNIPLWIKVEELYLKVVGEEQLLETVIFEALSGEYLEQCYPKLHSLTVIYRLPATLEDIGGDDNGQYYQVVAAEHMRALLAGRVKNEVGVPMKRLEVGWYVDWGDDYVESEWRIVKWIDCLPP</sequence>
<organism evidence="2 3">
    <name type="scientific">Serendipita vermifera MAFF 305830</name>
    <dbReference type="NCBI Taxonomy" id="933852"/>
    <lineage>
        <taxon>Eukaryota</taxon>
        <taxon>Fungi</taxon>
        <taxon>Dikarya</taxon>
        <taxon>Basidiomycota</taxon>
        <taxon>Agaricomycotina</taxon>
        <taxon>Agaricomycetes</taxon>
        <taxon>Sebacinales</taxon>
        <taxon>Serendipitaceae</taxon>
        <taxon>Serendipita</taxon>
    </lineage>
</organism>
<dbReference type="Gene3D" id="1.20.1280.50">
    <property type="match status" value="1"/>
</dbReference>
<proteinExistence type="predicted"/>
<dbReference type="HOGENOM" id="CLU_678198_0_0_1"/>
<evidence type="ECO:0000259" key="1">
    <source>
        <dbReference type="PROSITE" id="PS50181"/>
    </source>
</evidence>
<reference evidence="2 3" key="1">
    <citation type="submission" date="2014-04" db="EMBL/GenBank/DDBJ databases">
        <authorList>
            <consortium name="DOE Joint Genome Institute"/>
            <person name="Kuo A."/>
            <person name="Zuccaro A."/>
            <person name="Kohler A."/>
            <person name="Nagy L.G."/>
            <person name="Floudas D."/>
            <person name="Copeland A."/>
            <person name="Barry K.W."/>
            <person name="Cichocki N."/>
            <person name="Veneault-Fourrey C."/>
            <person name="LaButti K."/>
            <person name="Lindquist E.A."/>
            <person name="Lipzen A."/>
            <person name="Lundell T."/>
            <person name="Morin E."/>
            <person name="Murat C."/>
            <person name="Sun H."/>
            <person name="Tunlid A."/>
            <person name="Henrissat B."/>
            <person name="Grigoriev I.V."/>
            <person name="Hibbett D.S."/>
            <person name="Martin F."/>
            <person name="Nordberg H.P."/>
            <person name="Cantor M.N."/>
            <person name="Hua S.X."/>
        </authorList>
    </citation>
    <scope>NUCLEOTIDE SEQUENCE [LARGE SCALE GENOMIC DNA]</scope>
    <source>
        <strain evidence="2 3">MAFF 305830</strain>
    </source>
</reference>
<evidence type="ECO:0000313" key="3">
    <source>
        <dbReference type="Proteomes" id="UP000054097"/>
    </source>
</evidence>
<accession>A0A0C2XBX4</accession>